<dbReference type="GeneID" id="94839832"/>
<dbReference type="PANTHER" id="PTHR11139">
    <property type="entry name" value="ATAXIA TELANGIECTASIA MUTATED ATM -RELATED"/>
    <property type="match status" value="1"/>
</dbReference>
<dbReference type="GO" id="GO:0031932">
    <property type="term" value="C:TORC2 complex"/>
    <property type="evidence" value="ECO:0007669"/>
    <property type="project" value="TreeGrafter"/>
</dbReference>
<dbReference type="Pfam" id="PF02260">
    <property type="entry name" value="FATC"/>
    <property type="match status" value="1"/>
</dbReference>
<feature type="domain" description="FAT" evidence="12">
    <location>
        <begin position="1164"/>
        <end position="1647"/>
    </location>
</feature>
<keyword evidence="15" id="KW-1185">Reference proteome</keyword>
<dbReference type="Proteomes" id="UP000179807">
    <property type="component" value="Unassembled WGS sequence"/>
</dbReference>
<gene>
    <name evidence="14" type="ORF">TRFO_26740</name>
</gene>
<dbReference type="GO" id="GO:0044877">
    <property type="term" value="F:protein-containing complex binding"/>
    <property type="evidence" value="ECO:0007669"/>
    <property type="project" value="InterPro"/>
</dbReference>
<protein>
    <recommendedName>
        <fullName evidence="2">non-specific serine/threonine protein kinase</fullName>
        <ecNumber evidence="2">2.7.11.1</ecNumber>
    </recommendedName>
</protein>
<evidence type="ECO:0000256" key="1">
    <source>
        <dbReference type="ARBA" id="ARBA00011031"/>
    </source>
</evidence>
<dbReference type="Gene3D" id="1.25.10.10">
    <property type="entry name" value="Leucine-rich Repeat Variant"/>
    <property type="match status" value="1"/>
</dbReference>
<dbReference type="EC" id="2.7.11.1" evidence="2"/>
<dbReference type="PROSITE" id="PS50005">
    <property type="entry name" value="TPR"/>
    <property type="match status" value="1"/>
</dbReference>
<dbReference type="InterPro" id="IPR003152">
    <property type="entry name" value="FATC_dom"/>
</dbReference>
<evidence type="ECO:0000313" key="15">
    <source>
        <dbReference type="Proteomes" id="UP000179807"/>
    </source>
</evidence>
<dbReference type="InterPro" id="IPR011989">
    <property type="entry name" value="ARM-like"/>
</dbReference>
<dbReference type="InterPro" id="IPR011990">
    <property type="entry name" value="TPR-like_helical_dom_sf"/>
</dbReference>
<evidence type="ECO:0000259" key="12">
    <source>
        <dbReference type="PROSITE" id="PS51189"/>
    </source>
</evidence>
<evidence type="ECO:0000256" key="8">
    <source>
        <dbReference type="ARBA" id="ARBA00047899"/>
    </source>
</evidence>
<dbReference type="InterPro" id="IPR011009">
    <property type="entry name" value="Kinase-like_dom_sf"/>
</dbReference>
<evidence type="ECO:0000256" key="9">
    <source>
        <dbReference type="ARBA" id="ARBA00048679"/>
    </source>
</evidence>
<dbReference type="PROSITE" id="PS50290">
    <property type="entry name" value="PI3_4_KINASE_3"/>
    <property type="match status" value="1"/>
</dbReference>
<comment type="caution">
    <text evidence="14">The sequence shown here is derived from an EMBL/GenBank/DDBJ whole genome shotgun (WGS) entry which is preliminary data.</text>
</comment>
<dbReference type="OrthoDB" id="2250022at2759"/>
<sequence length="2157" mass="245395">MFRRGSEKDASKVQLPPQPPPDTFAYHVYHVKLASSHPNSIQYRFSIKSFLNFVDSQYRLQTSMNNEQHFITEIFAATSLSSMNNNPTLYLLFLTLFIDANIGSKLSKAMRITRELPQLPPSKDPNAISYLERILKWLSNSLGTTLNLTLQPLRDKIWAWYCSPDEDTIIAAMDMLDLFLREFPSAMTSSFENINSLLIRSLQHQSHYVTKKAAKALSSALKLLNSPYSLHIETLCNTIVKNLVNESNPPSANFVKAILWVLSHNKTISYAFNFESPPLPDVSQKNQSHLICLLPIALFCSPEIFHPPEFEFYFAIFDKIDFNKCDTIIFKSLGHFGFLLGQQIQDYPQRIHLIKKIQASHVENADTSFALLSLLSPRDDNFHAIVDSILERPNSASSMSSFVRYCQLWPQKATQIRNRILPILSSSLILQTSKLAVISAFDSMTQFNFNRSELSIHLLFQYRSFLNDSDFEVRKSAVMFLLSQQKNFPEIKMQLISYISTEVSEPLRLTVIDSIEPSDELVEPLYALLHDRIYTIRYSALQKLCTINSATSLISDYISELVQIVDHTEALNGPHIYCLLITTQQKSSLVRPFAQFLLRRLLQVQNLKSSSLRLIANLLQFASSSTDLCQLANHIDANLSLHATAKRINATLELLASSLKFTNFRSLIINDHPSIISRLFELSKNQIESHLLLNLIEKIGAINTTTMKAIISGSKVKSATQSLLGALTLINQKSSDSKPETFMTNTAVFVSLSILLNIMNEESLSTLHSSAIEALLAILLSYKDVGEGVEEILLDKIHTIILNSGSGTVAIIMQNIISLLTVFGDKLAPLLPHIIDIVCNNWGKLDTSLLLRTIEWISVRVPEIFAHHIYRVVTLFLSDIKTQSPKVVNEIFQKFISFGHLMKTVDYLIIPALLSWIEIQSDNDIVVIEALLTLREIMIYSNCHRYCSEVIRTLNFICQRNERLIQSAGNVIIVIGIQMGENFLVYLQEIASIFDLKILTDLKLLINCLSQGQPIPTNLLTKFTEIGREPKKSESTLTPSTSNKNKIKRTPELPQFKLPSDDWDSFEWSYWFDDLVTVFLSTSPSKAITSCAALAEKNIAVRNSLFPITYAFCCALKRTDTQLMQVLVSVLIQPQVPVSIVRHFMTVVEYLEINSMPIPIPWSILGEKASVSGLLPQAIRYTEYAFIEDQQHSAEDLIFLNLNLGLQLAASGVLRCANVDEFQENLSERLGLWDDALVIYDERLEDDPTNEEFRRGKMKCLEQLSRFKDLEQFVGDEKSKFAASAAFHLFKIDKFIEIASCLDSSNNDNLFYIIILKIIRNDLDEAETLIDKLNTIYGSKLFPLIADEYEKCFSDFCQASILSELREIIEMKRNEPKRFSAVPTERNVASAAFEKICTEWRDRFEHLRSTPKELFEMICIRSLYLDKKRIDSYFYEFLELEANLNGMTQLAEIAFDKVDKNDYEVKFAECLMHKRDLASLVAELPESSPLLPKYLCVLGDCYISEGSLEKASVIFQKTIQYLPNSPLVWMKWSKINISLYESSPDPEILKTALEATLTGLTLSPPNPMLFTLRVISIIFQHGSTPLYSLFESYLTKIPINYWISLLPQIIAKLSSAELNKILERLLLMLADSHPQTVLYSLMVPYLSESVTKGPIATSIIDRMRTKTPTLVNEAILLASEMRRIASSWWETWVAAIDETSKQFVLHKNPQATIDLLLPLHELVSRPPETLFEVSFVSQFGSMLLQAEELIKDYKDTSNMLSFHQAWSIYVNIFRIIKPMLTQMNDFDLSDASVSLAESIRNTELTIPGTYNFDKPLIRIESVCEDVIIINSKQRPRRISLRGTDGNLYSFLLKPNEDTRLDERVMQLFTYISDVIKASDVPLASNLCLTAYRVVPLSKKVGLIGWVTDTQTLFEVIRHYRMSIGRNANAEMTKIAKYCPNYDSATLEQRERAFLLGIKATPGDDIRKVTLKYSTDSADWLERRTIYTTSLATTSMAGYILGLGDRHLSNIMVTNRTMKLVHIDFGDCFEVAMHRSRYPEKVPFRLSPLMVNALEVSKIEGTFRLCCENVMQIMRENGEQIMALLEAFIYDPLLQWTTKDANDLSAIKIIGRIRDKLTGDDFDKGKMLSVSKQVDLLIHEATNPKNLCQMFQGWCPFW</sequence>
<dbReference type="CDD" id="cd05169">
    <property type="entry name" value="PIKKc_TOR"/>
    <property type="match status" value="1"/>
</dbReference>
<dbReference type="GO" id="GO:0031931">
    <property type="term" value="C:TORC1 complex"/>
    <property type="evidence" value="ECO:0007669"/>
    <property type="project" value="TreeGrafter"/>
</dbReference>
<evidence type="ECO:0000256" key="7">
    <source>
        <dbReference type="ARBA" id="ARBA00022840"/>
    </source>
</evidence>
<dbReference type="InterPro" id="IPR003151">
    <property type="entry name" value="PIK-rel_kinase_FAT"/>
</dbReference>
<dbReference type="Gene3D" id="3.30.1010.10">
    <property type="entry name" value="Phosphatidylinositol 3-kinase Catalytic Subunit, Chain A, domain 4"/>
    <property type="match status" value="1"/>
</dbReference>
<keyword evidence="4" id="KW-0677">Repeat</keyword>
<dbReference type="SUPFAM" id="SSF48452">
    <property type="entry name" value="TPR-like"/>
    <property type="match status" value="1"/>
</dbReference>
<feature type="domain" description="FATC" evidence="13">
    <location>
        <begin position="2125"/>
        <end position="2157"/>
    </location>
</feature>
<dbReference type="PROSITE" id="PS51189">
    <property type="entry name" value="FAT"/>
    <property type="match status" value="1"/>
</dbReference>
<dbReference type="InterPro" id="IPR009076">
    <property type="entry name" value="FRB_dom"/>
</dbReference>
<organism evidence="14 15">
    <name type="scientific">Tritrichomonas foetus</name>
    <dbReference type="NCBI Taxonomy" id="1144522"/>
    <lineage>
        <taxon>Eukaryota</taxon>
        <taxon>Metamonada</taxon>
        <taxon>Parabasalia</taxon>
        <taxon>Tritrichomonadida</taxon>
        <taxon>Tritrichomonadidae</taxon>
        <taxon>Tritrichomonas</taxon>
    </lineage>
</organism>
<dbReference type="GO" id="GO:0005524">
    <property type="term" value="F:ATP binding"/>
    <property type="evidence" value="ECO:0007669"/>
    <property type="project" value="UniProtKB-KW"/>
</dbReference>
<dbReference type="InterPro" id="IPR016024">
    <property type="entry name" value="ARM-type_fold"/>
</dbReference>
<proteinExistence type="inferred from homology"/>
<dbReference type="Pfam" id="PF00454">
    <property type="entry name" value="PI3_PI4_kinase"/>
    <property type="match status" value="1"/>
</dbReference>
<dbReference type="SMART" id="SM01343">
    <property type="entry name" value="FATC"/>
    <property type="match status" value="1"/>
</dbReference>
<evidence type="ECO:0000259" key="11">
    <source>
        <dbReference type="PROSITE" id="PS50290"/>
    </source>
</evidence>
<dbReference type="InterPro" id="IPR026683">
    <property type="entry name" value="TOR_cat"/>
</dbReference>
<keyword evidence="6 14" id="KW-0418">Kinase</keyword>
<dbReference type="SMART" id="SM01345">
    <property type="entry name" value="Rapamycin_bind"/>
    <property type="match status" value="1"/>
</dbReference>
<dbReference type="SUPFAM" id="SSF48371">
    <property type="entry name" value="ARM repeat"/>
    <property type="match status" value="1"/>
</dbReference>
<evidence type="ECO:0000256" key="6">
    <source>
        <dbReference type="ARBA" id="ARBA00022777"/>
    </source>
</evidence>
<name>A0A1J4K3W3_9EUKA</name>
<comment type="catalytic activity">
    <reaction evidence="8">
        <text>L-threonyl-[protein] + ATP = O-phospho-L-threonyl-[protein] + ADP + H(+)</text>
        <dbReference type="Rhea" id="RHEA:46608"/>
        <dbReference type="Rhea" id="RHEA-COMP:11060"/>
        <dbReference type="Rhea" id="RHEA-COMP:11605"/>
        <dbReference type="ChEBI" id="CHEBI:15378"/>
        <dbReference type="ChEBI" id="CHEBI:30013"/>
        <dbReference type="ChEBI" id="CHEBI:30616"/>
        <dbReference type="ChEBI" id="CHEBI:61977"/>
        <dbReference type="ChEBI" id="CHEBI:456216"/>
        <dbReference type="EC" id="2.7.11.1"/>
    </reaction>
</comment>
<dbReference type="Pfam" id="PF02259">
    <property type="entry name" value="FAT"/>
    <property type="match status" value="1"/>
</dbReference>
<dbReference type="SMART" id="SM00146">
    <property type="entry name" value="PI3Kc"/>
    <property type="match status" value="1"/>
</dbReference>
<dbReference type="EMBL" id="MLAK01000755">
    <property type="protein sequence ID" value="OHT05528.1"/>
    <property type="molecule type" value="Genomic_DNA"/>
</dbReference>
<dbReference type="InterPro" id="IPR014009">
    <property type="entry name" value="PIK_FAT"/>
</dbReference>
<dbReference type="PROSITE" id="PS00916">
    <property type="entry name" value="PI3_4_KINASE_2"/>
    <property type="match status" value="1"/>
</dbReference>
<dbReference type="PROSITE" id="PS51190">
    <property type="entry name" value="FATC"/>
    <property type="match status" value="1"/>
</dbReference>
<evidence type="ECO:0000256" key="4">
    <source>
        <dbReference type="ARBA" id="ARBA00022737"/>
    </source>
</evidence>
<dbReference type="InterPro" id="IPR000403">
    <property type="entry name" value="PI3/4_kinase_cat_dom"/>
</dbReference>
<keyword evidence="5" id="KW-0547">Nucleotide-binding</keyword>
<dbReference type="GO" id="GO:0031929">
    <property type="term" value="P:TOR signaling"/>
    <property type="evidence" value="ECO:0007669"/>
    <property type="project" value="TreeGrafter"/>
</dbReference>
<dbReference type="GO" id="GO:0080090">
    <property type="term" value="P:regulation of primary metabolic process"/>
    <property type="evidence" value="ECO:0007669"/>
    <property type="project" value="UniProtKB-ARBA"/>
</dbReference>
<comment type="catalytic activity">
    <reaction evidence="9">
        <text>L-seryl-[protein] + ATP = O-phospho-L-seryl-[protein] + ADP + H(+)</text>
        <dbReference type="Rhea" id="RHEA:17989"/>
        <dbReference type="Rhea" id="RHEA-COMP:9863"/>
        <dbReference type="Rhea" id="RHEA-COMP:11604"/>
        <dbReference type="ChEBI" id="CHEBI:15378"/>
        <dbReference type="ChEBI" id="CHEBI:29999"/>
        <dbReference type="ChEBI" id="CHEBI:30616"/>
        <dbReference type="ChEBI" id="CHEBI:83421"/>
        <dbReference type="ChEBI" id="CHEBI:456216"/>
        <dbReference type="EC" id="2.7.11.1"/>
    </reaction>
</comment>
<dbReference type="SUPFAM" id="SSF47212">
    <property type="entry name" value="FKBP12-rapamycin-binding domain of FKBP-rapamycin-associated protein (FRAP)"/>
    <property type="match status" value="1"/>
</dbReference>
<evidence type="ECO:0000313" key="14">
    <source>
        <dbReference type="EMBL" id="OHT05528.1"/>
    </source>
</evidence>
<dbReference type="GO" id="GO:0005737">
    <property type="term" value="C:cytoplasm"/>
    <property type="evidence" value="ECO:0007669"/>
    <property type="project" value="TreeGrafter"/>
</dbReference>
<keyword evidence="10" id="KW-0802">TPR repeat</keyword>
<dbReference type="InterPro" id="IPR036738">
    <property type="entry name" value="FRB_sf"/>
</dbReference>
<evidence type="ECO:0000256" key="10">
    <source>
        <dbReference type="PROSITE-ProRule" id="PRU00339"/>
    </source>
</evidence>
<dbReference type="InterPro" id="IPR036940">
    <property type="entry name" value="PI3/4_kinase_cat_sf"/>
</dbReference>
<dbReference type="InterPro" id="IPR050517">
    <property type="entry name" value="DDR_Repair_Kinase"/>
</dbReference>
<dbReference type="GO" id="GO:0005634">
    <property type="term" value="C:nucleus"/>
    <property type="evidence" value="ECO:0007669"/>
    <property type="project" value="TreeGrafter"/>
</dbReference>
<reference evidence="14" key="1">
    <citation type="submission" date="2016-10" db="EMBL/GenBank/DDBJ databases">
        <authorList>
            <person name="Benchimol M."/>
            <person name="Almeida L.G."/>
            <person name="Vasconcelos A.T."/>
            <person name="Perreira-Neves A."/>
            <person name="Rosa I.A."/>
            <person name="Tasca T."/>
            <person name="Bogo M.R."/>
            <person name="de Souza W."/>
        </authorList>
    </citation>
    <scope>NUCLEOTIDE SEQUENCE [LARGE SCALE GENOMIC DNA]</scope>
    <source>
        <strain evidence="14">K</strain>
    </source>
</reference>
<evidence type="ECO:0000256" key="2">
    <source>
        <dbReference type="ARBA" id="ARBA00012513"/>
    </source>
</evidence>
<accession>A0A1J4K3W3</accession>
<dbReference type="RefSeq" id="XP_068358664.1">
    <property type="nucleotide sequence ID" value="XM_068505128.1"/>
</dbReference>
<evidence type="ECO:0000256" key="3">
    <source>
        <dbReference type="ARBA" id="ARBA00022679"/>
    </source>
</evidence>
<dbReference type="Gene3D" id="1.10.1070.11">
    <property type="entry name" value="Phosphatidylinositol 3-/4-kinase, catalytic domain"/>
    <property type="match status" value="1"/>
</dbReference>
<dbReference type="Gene3D" id="1.20.120.150">
    <property type="entry name" value="FKBP12-rapamycin binding domain"/>
    <property type="match status" value="1"/>
</dbReference>
<keyword evidence="3" id="KW-0808">Transferase</keyword>
<dbReference type="VEuPathDB" id="TrichDB:TRFO_26740"/>
<dbReference type="Gene3D" id="1.25.40.10">
    <property type="entry name" value="Tetratricopeptide repeat domain"/>
    <property type="match status" value="1"/>
</dbReference>
<evidence type="ECO:0000259" key="13">
    <source>
        <dbReference type="PROSITE" id="PS51190"/>
    </source>
</evidence>
<feature type="domain" description="PI3K/PI4K catalytic" evidence="11">
    <location>
        <begin position="1822"/>
        <end position="2141"/>
    </location>
</feature>
<keyword evidence="7" id="KW-0067">ATP-binding</keyword>
<evidence type="ECO:0000256" key="5">
    <source>
        <dbReference type="ARBA" id="ARBA00022741"/>
    </source>
</evidence>
<dbReference type="SUPFAM" id="SSF56112">
    <property type="entry name" value="Protein kinase-like (PK-like)"/>
    <property type="match status" value="1"/>
</dbReference>
<dbReference type="GO" id="GO:0016242">
    <property type="term" value="P:negative regulation of macroautophagy"/>
    <property type="evidence" value="ECO:0007669"/>
    <property type="project" value="TreeGrafter"/>
</dbReference>
<dbReference type="GO" id="GO:0004674">
    <property type="term" value="F:protein serine/threonine kinase activity"/>
    <property type="evidence" value="ECO:0007669"/>
    <property type="project" value="UniProtKB-EC"/>
</dbReference>
<dbReference type="InterPro" id="IPR019734">
    <property type="entry name" value="TPR_rpt"/>
</dbReference>
<comment type="similarity">
    <text evidence="1">Belongs to the PI3/PI4-kinase family.</text>
</comment>
<dbReference type="InterPro" id="IPR018936">
    <property type="entry name" value="PI3/4_kinase_CS"/>
</dbReference>
<feature type="repeat" description="TPR" evidence="10">
    <location>
        <begin position="1492"/>
        <end position="1525"/>
    </location>
</feature>
<dbReference type="PANTHER" id="PTHR11139:SF9">
    <property type="entry name" value="SERINE_THREONINE-PROTEIN KINASE MTOR"/>
    <property type="match status" value="1"/>
</dbReference>
<dbReference type="Pfam" id="PF08771">
    <property type="entry name" value="FRB_dom"/>
    <property type="match status" value="1"/>
</dbReference>